<dbReference type="Proteomes" id="UP001295423">
    <property type="component" value="Unassembled WGS sequence"/>
</dbReference>
<comment type="caution">
    <text evidence="2">The sequence shown here is derived from an EMBL/GenBank/DDBJ whole genome shotgun (WGS) entry which is preliminary data.</text>
</comment>
<dbReference type="SUPFAM" id="SSF46938">
    <property type="entry name" value="CRAL/TRIO N-terminal domain"/>
    <property type="match status" value="1"/>
</dbReference>
<feature type="domain" description="DUF6824" evidence="1">
    <location>
        <begin position="385"/>
        <end position="466"/>
    </location>
</feature>
<evidence type="ECO:0000313" key="2">
    <source>
        <dbReference type="EMBL" id="CAJ1947099.1"/>
    </source>
</evidence>
<protein>
    <recommendedName>
        <fullName evidence="1">DUF6824 domain-containing protein</fullName>
    </recommendedName>
</protein>
<evidence type="ECO:0000259" key="1">
    <source>
        <dbReference type="Pfam" id="PF20710"/>
    </source>
</evidence>
<sequence length="472" mass="53379">MATIPARNHESKVTCGCLGRTVTQPMAASSEMDIAEGIIAAELNGLSIQERVTALDDLHCVGQGEEDDPEMIQSALDKFEEEVLMANHPAYNLAVMKQNPYVEDSEYRLRFLRATIFDVKKAVRHMLSLLQYQAEYFGVDTLGRKIVLSELKKEEAMLMLRGIHHYSMQTDRNGRYVTYVFSNTLLAGVPVETIIRSCLYANQVFSSFPEAQKKGLVGVYMGIGEPDESVQLGPRYFSWFFKLIKFIVCLPIKFSSSHFCINIANSKNVAIHKNVIETFIKALPSYARVRTKLHYGSALEIRYSLQSHGIPMDTYPIDSNGNIRQDMIDSSCLKHYGIDASNYRVNPSFDLVPNNAVTGVIPPTPASSQQNRMGHIALLEPKPTDVLLGRGKPLHNHPGNIQLRAMIEECQEEYDAIGRLEKRQMIQNIKRACHSKGTRFLKQYGKRTWVLANSAEADEKIRQRFRSGRKER</sequence>
<name>A0AAD2JGF3_9STRA</name>
<dbReference type="EMBL" id="CAKOGP040001725">
    <property type="protein sequence ID" value="CAJ1947099.1"/>
    <property type="molecule type" value="Genomic_DNA"/>
</dbReference>
<proteinExistence type="predicted"/>
<dbReference type="InterPro" id="IPR049227">
    <property type="entry name" value="DUF6824"/>
</dbReference>
<reference evidence="2" key="1">
    <citation type="submission" date="2023-08" db="EMBL/GenBank/DDBJ databases">
        <authorList>
            <person name="Audoor S."/>
            <person name="Bilcke G."/>
        </authorList>
    </citation>
    <scope>NUCLEOTIDE SEQUENCE</scope>
</reference>
<dbReference type="AlphaFoldDB" id="A0AAD2JGF3"/>
<dbReference type="InterPro" id="IPR036865">
    <property type="entry name" value="CRAL-TRIO_dom_sf"/>
</dbReference>
<dbReference type="Pfam" id="PF20710">
    <property type="entry name" value="DUF6824"/>
    <property type="match status" value="1"/>
</dbReference>
<dbReference type="InterPro" id="IPR036273">
    <property type="entry name" value="CRAL/TRIO_N_dom_sf"/>
</dbReference>
<evidence type="ECO:0000313" key="3">
    <source>
        <dbReference type="Proteomes" id="UP001295423"/>
    </source>
</evidence>
<keyword evidence="3" id="KW-1185">Reference proteome</keyword>
<accession>A0AAD2JGF3</accession>
<organism evidence="2 3">
    <name type="scientific">Cylindrotheca closterium</name>
    <dbReference type="NCBI Taxonomy" id="2856"/>
    <lineage>
        <taxon>Eukaryota</taxon>
        <taxon>Sar</taxon>
        <taxon>Stramenopiles</taxon>
        <taxon>Ochrophyta</taxon>
        <taxon>Bacillariophyta</taxon>
        <taxon>Bacillariophyceae</taxon>
        <taxon>Bacillariophycidae</taxon>
        <taxon>Bacillariales</taxon>
        <taxon>Bacillariaceae</taxon>
        <taxon>Cylindrotheca</taxon>
    </lineage>
</organism>
<gene>
    <name evidence="2" type="ORF">CYCCA115_LOCUS10977</name>
</gene>
<dbReference type="Gene3D" id="3.40.525.10">
    <property type="entry name" value="CRAL-TRIO lipid binding domain"/>
    <property type="match status" value="1"/>
</dbReference>